<feature type="signal peptide" evidence="5">
    <location>
        <begin position="1"/>
        <end position="25"/>
    </location>
</feature>
<dbReference type="EMBL" id="GL376616">
    <property type="status" value="NOT_ANNOTATED_CDS"/>
    <property type="molecule type" value="Genomic_DNA"/>
</dbReference>
<evidence type="ECO:0000259" key="6">
    <source>
        <dbReference type="SMART" id="SM00645"/>
    </source>
</evidence>
<name>K3XA16_GLOUD</name>
<dbReference type="PROSITE" id="PS00139">
    <property type="entry name" value="THIOL_PROTEASE_CYS"/>
    <property type="match status" value="1"/>
</dbReference>
<dbReference type="InterPro" id="IPR000169">
    <property type="entry name" value="Pept_cys_AS"/>
</dbReference>
<dbReference type="PRINTS" id="PR00705">
    <property type="entry name" value="PAPAIN"/>
</dbReference>
<dbReference type="GO" id="GO:0008234">
    <property type="term" value="F:cysteine-type peptidase activity"/>
    <property type="evidence" value="ECO:0007669"/>
    <property type="project" value="InterPro"/>
</dbReference>
<keyword evidence="5" id="KW-0732">Signal</keyword>
<dbReference type="HOGENOM" id="CLU_012184_5_1_1"/>
<evidence type="ECO:0000256" key="5">
    <source>
        <dbReference type="SAM" id="SignalP"/>
    </source>
</evidence>
<feature type="compositionally biased region" description="Polar residues" evidence="4">
    <location>
        <begin position="226"/>
        <end position="240"/>
    </location>
</feature>
<dbReference type="InterPro" id="IPR013128">
    <property type="entry name" value="Peptidase_C1A"/>
</dbReference>
<reference evidence="7" key="3">
    <citation type="submission" date="2015-02" db="UniProtKB">
        <authorList>
            <consortium name="EnsemblProtists"/>
        </authorList>
    </citation>
    <scope>IDENTIFICATION</scope>
    <source>
        <strain evidence="7">DAOM BR144</strain>
    </source>
</reference>
<evidence type="ECO:0000256" key="4">
    <source>
        <dbReference type="SAM" id="MobiDB-lite"/>
    </source>
</evidence>
<feature type="region of interest" description="Disordered" evidence="4">
    <location>
        <begin position="211"/>
        <end position="288"/>
    </location>
</feature>
<protein>
    <recommendedName>
        <fullName evidence="6">Peptidase C1A papain C-terminal domain-containing protein</fullName>
    </recommendedName>
</protein>
<reference evidence="8" key="2">
    <citation type="submission" date="2010-04" db="EMBL/GenBank/DDBJ databases">
        <authorList>
            <person name="Buell R."/>
            <person name="Hamilton J."/>
            <person name="Hostetler J."/>
        </authorList>
    </citation>
    <scope>NUCLEOTIDE SEQUENCE [LARGE SCALE GENOMIC DNA]</scope>
    <source>
        <strain evidence="8">DAOM:BR144</strain>
    </source>
</reference>
<feature type="coiled-coil region" evidence="3">
    <location>
        <begin position="36"/>
        <end position="63"/>
    </location>
</feature>
<dbReference type="Gene3D" id="3.90.70.10">
    <property type="entry name" value="Cysteine proteinases"/>
    <property type="match status" value="1"/>
</dbReference>
<feature type="compositionally biased region" description="Low complexity" evidence="4">
    <location>
        <begin position="246"/>
        <end position="270"/>
    </location>
</feature>
<keyword evidence="2" id="KW-0865">Zymogen</keyword>
<dbReference type="STRING" id="431595.K3XA16"/>
<feature type="domain" description="Peptidase C1A papain C-terminal" evidence="6">
    <location>
        <begin position="288"/>
        <end position="498"/>
    </location>
</feature>
<dbReference type="AlphaFoldDB" id="K3XA16"/>
<dbReference type="InterPro" id="IPR025660">
    <property type="entry name" value="Pept_his_AS"/>
</dbReference>
<dbReference type="Pfam" id="PF00112">
    <property type="entry name" value="Peptidase_C1"/>
    <property type="match status" value="1"/>
</dbReference>
<keyword evidence="3" id="KW-0175">Coiled coil</keyword>
<dbReference type="PANTHER" id="PTHR12411">
    <property type="entry name" value="CYSTEINE PROTEASE FAMILY C1-RELATED"/>
    <property type="match status" value="1"/>
</dbReference>
<dbReference type="VEuPathDB" id="FungiDB:PYU1_G014036"/>
<sequence length="499" mass="53469">MKAPSSLVCASVFIALASSLATLEAHPMHAAIEPHYHRYLQEKDSIQAELDDWLNEFKDQAEENGWIPVSEARSADDTEEDQRQRFFMTKENIKKLQEQNPNAQFSTNSPFTLMTEEEFNAYVGNAYRRGDEERRRLRHSQDNSWWDENSASMQAPTYSERSNSNSRTVVINRPSNGKAPAPSKSGSRSSNNVGYEFDFSSFFTWRPTPVPATKAPTRAPVVAPTDTPSTTAPKTRTPATQAPVKTRAPAATTASPSRGPVAPVDPVVAPENPATGPSSGAATPVAADGDSLDWSTSPCVAPPQNQGQCGSCWAFASVAAVEAAQCLAGDKKTMTKYSEQQLTSCDKRNLGCNGGAPTYAFQYIQQNGLCTEQAYPYASSNGGNAACLSSCAKTQTGIKGSARVSGEAGLVSTLATHPVVIAVAAGNNAWKQYVGGVLSSCQTSQVDHAVLAVGYDASSIKIKNSWGTRWGENGYIRMRRGGAGAGTCSMYTDMSHPTF</sequence>
<dbReference type="Proteomes" id="UP000019132">
    <property type="component" value="Unassembled WGS sequence"/>
</dbReference>
<dbReference type="CDD" id="cd02248">
    <property type="entry name" value="Peptidase_C1A"/>
    <property type="match status" value="1"/>
</dbReference>
<dbReference type="SUPFAM" id="SSF54001">
    <property type="entry name" value="Cysteine proteinases"/>
    <property type="match status" value="1"/>
</dbReference>
<organism evidence="7 8">
    <name type="scientific">Globisporangium ultimum (strain ATCC 200006 / CBS 805.95 / DAOM BR144)</name>
    <name type="common">Pythium ultimum</name>
    <dbReference type="NCBI Taxonomy" id="431595"/>
    <lineage>
        <taxon>Eukaryota</taxon>
        <taxon>Sar</taxon>
        <taxon>Stramenopiles</taxon>
        <taxon>Oomycota</taxon>
        <taxon>Peronosporomycetes</taxon>
        <taxon>Pythiales</taxon>
        <taxon>Pythiaceae</taxon>
        <taxon>Globisporangium</taxon>
    </lineage>
</organism>
<feature type="chain" id="PRO_5018588325" description="Peptidase C1A papain C-terminal domain-containing protein" evidence="5">
    <location>
        <begin position="26"/>
        <end position="499"/>
    </location>
</feature>
<dbReference type="OMA" id="SGQNGAC"/>
<dbReference type="PROSITE" id="PS00639">
    <property type="entry name" value="THIOL_PROTEASE_HIS"/>
    <property type="match status" value="1"/>
</dbReference>
<reference evidence="8" key="1">
    <citation type="journal article" date="2010" name="Genome Biol.">
        <title>Genome sequence of the necrotrophic plant pathogen Pythium ultimum reveals original pathogenicity mechanisms and effector repertoire.</title>
        <authorList>
            <person name="Levesque C.A."/>
            <person name="Brouwer H."/>
            <person name="Cano L."/>
            <person name="Hamilton J.P."/>
            <person name="Holt C."/>
            <person name="Huitema E."/>
            <person name="Raffaele S."/>
            <person name="Robideau G.P."/>
            <person name="Thines M."/>
            <person name="Win J."/>
            <person name="Zerillo M.M."/>
            <person name="Beakes G.W."/>
            <person name="Boore J.L."/>
            <person name="Busam D."/>
            <person name="Dumas B."/>
            <person name="Ferriera S."/>
            <person name="Fuerstenberg S.I."/>
            <person name="Gachon C.M."/>
            <person name="Gaulin E."/>
            <person name="Govers F."/>
            <person name="Grenville-Briggs L."/>
            <person name="Horner N."/>
            <person name="Hostetler J."/>
            <person name="Jiang R.H."/>
            <person name="Johnson J."/>
            <person name="Krajaejun T."/>
            <person name="Lin H."/>
            <person name="Meijer H.J."/>
            <person name="Moore B."/>
            <person name="Morris P."/>
            <person name="Phuntmart V."/>
            <person name="Puiu D."/>
            <person name="Shetty J."/>
            <person name="Stajich J.E."/>
            <person name="Tripathy S."/>
            <person name="Wawra S."/>
            <person name="van West P."/>
            <person name="Whitty B.R."/>
            <person name="Coutinho P.M."/>
            <person name="Henrissat B."/>
            <person name="Martin F."/>
            <person name="Thomas P.D."/>
            <person name="Tyler B.M."/>
            <person name="De Vries R.P."/>
            <person name="Kamoun S."/>
            <person name="Yandell M."/>
            <person name="Tisserat N."/>
            <person name="Buell C.R."/>
        </authorList>
    </citation>
    <scope>NUCLEOTIDE SEQUENCE</scope>
    <source>
        <strain evidence="8">DAOM:BR144</strain>
    </source>
</reference>
<proteinExistence type="inferred from homology"/>
<dbReference type="SMART" id="SM00645">
    <property type="entry name" value="Pept_C1"/>
    <property type="match status" value="1"/>
</dbReference>
<dbReference type="InParanoid" id="K3XA16"/>
<evidence type="ECO:0000313" key="7">
    <source>
        <dbReference type="EnsemblProtists" id="PYU1_T014065"/>
    </source>
</evidence>
<feature type="compositionally biased region" description="Polar residues" evidence="4">
    <location>
        <begin position="148"/>
        <end position="175"/>
    </location>
</feature>
<evidence type="ECO:0000256" key="1">
    <source>
        <dbReference type="ARBA" id="ARBA00008455"/>
    </source>
</evidence>
<dbReference type="EnsemblProtists" id="PYU1_T014065">
    <property type="protein sequence ID" value="PYU1_T014065"/>
    <property type="gene ID" value="PYU1_G014036"/>
</dbReference>
<evidence type="ECO:0000256" key="2">
    <source>
        <dbReference type="ARBA" id="ARBA00023145"/>
    </source>
</evidence>
<dbReference type="InterPro" id="IPR039417">
    <property type="entry name" value="Peptidase_C1A_papain-like"/>
</dbReference>
<dbReference type="GO" id="GO:0006508">
    <property type="term" value="P:proteolysis"/>
    <property type="evidence" value="ECO:0007669"/>
    <property type="project" value="InterPro"/>
</dbReference>
<evidence type="ECO:0000313" key="8">
    <source>
        <dbReference type="Proteomes" id="UP000019132"/>
    </source>
</evidence>
<evidence type="ECO:0000256" key="3">
    <source>
        <dbReference type="SAM" id="Coils"/>
    </source>
</evidence>
<dbReference type="InterPro" id="IPR038765">
    <property type="entry name" value="Papain-like_cys_pep_sf"/>
</dbReference>
<feature type="region of interest" description="Disordered" evidence="4">
    <location>
        <begin position="148"/>
        <end position="191"/>
    </location>
</feature>
<dbReference type="InterPro" id="IPR000668">
    <property type="entry name" value="Peptidase_C1A_C"/>
</dbReference>
<comment type="similarity">
    <text evidence="1">Belongs to the peptidase C1 family.</text>
</comment>
<dbReference type="eggNOG" id="KOG1543">
    <property type="taxonomic scope" value="Eukaryota"/>
</dbReference>
<accession>K3XA16</accession>
<keyword evidence="8" id="KW-1185">Reference proteome</keyword>